<proteinExistence type="inferred from homology"/>
<reference evidence="7" key="5">
    <citation type="submission" date="2024-05" db="EMBL/GenBank/DDBJ databases">
        <authorList>
            <person name="Sun Q."/>
            <person name="Sedlacek I."/>
        </authorList>
    </citation>
    <scope>NUCLEOTIDE SEQUENCE</scope>
    <source>
        <strain evidence="7">CCM 7403</strain>
    </source>
</reference>
<keyword evidence="4 6" id="KW-1133">Transmembrane helix</keyword>
<comment type="subcellular location">
    <subcellularLocation>
        <location evidence="1">Membrane</location>
        <topology evidence="1">Multi-pass membrane protein</topology>
    </subcellularLocation>
</comment>
<organism evidence="8 9">
    <name type="scientific">Nocardioides daphniae</name>
    <dbReference type="NCBI Taxonomy" id="402297"/>
    <lineage>
        <taxon>Bacteria</taxon>
        <taxon>Bacillati</taxon>
        <taxon>Actinomycetota</taxon>
        <taxon>Actinomycetes</taxon>
        <taxon>Propionibacteriales</taxon>
        <taxon>Nocardioidaceae</taxon>
        <taxon>Nocardioides</taxon>
    </lineage>
</organism>
<name>A0A4P7UD18_9ACTN</name>
<dbReference type="RefSeq" id="WP_135832244.1">
    <property type="nucleotide sequence ID" value="NZ_BMCK01000004.1"/>
</dbReference>
<reference evidence="8" key="4">
    <citation type="submission" date="2019-03" db="EMBL/GenBank/DDBJ databases">
        <authorList>
            <person name="Huang Y."/>
        </authorList>
    </citation>
    <scope>NUCLEOTIDE SEQUENCE</scope>
    <source>
        <strain evidence="8">JCM 16608</strain>
    </source>
</reference>
<reference evidence="8 9" key="1">
    <citation type="journal article" date="2008" name="Int. J. Syst. Evol. Microbiol.">
        <title>Nocardioides daphniae sp. nov., isolated from Daphnia cucullata (Crustacea: Cladocera).</title>
        <authorList>
            <person name="Toth E.M."/>
            <person name="Keki Z."/>
            <person name="Homonnay Z.G."/>
            <person name="Borsodi A.K."/>
            <person name="Marialigeti K."/>
            <person name="Schumann P."/>
        </authorList>
    </citation>
    <scope>NUCLEOTIDE SEQUENCE [LARGE SCALE GENOMIC DNA]</scope>
    <source>
        <strain evidence="8 9">JCM 16608</strain>
    </source>
</reference>
<keyword evidence="5 6" id="KW-0472">Membrane</keyword>
<feature type="transmembrane region" description="Helical" evidence="6">
    <location>
        <begin position="198"/>
        <end position="215"/>
    </location>
</feature>
<evidence type="ECO:0000313" key="9">
    <source>
        <dbReference type="Proteomes" id="UP000297025"/>
    </source>
</evidence>
<dbReference type="KEGG" id="ndp:E2C04_08260"/>
<evidence type="ECO:0000256" key="2">
    <source>
        <dbReference type="ARBA" id="ARBA00007524"/>
    </source>
</evidence>
<gene>
    <name evidence="8" type="ORF">E2C04_08260</name>
    <name evidence="7" type="ORF">GCM10007231_27770</name>
</gene>
<accession>A0A4P7UD18</accession>
<dbReference type="Pfam" id="PF03073">
    <property type="entry name" value="TspO_MBR"/>
    <property type="match status" value="1"/>
</dbReference>
<evidence type="ECO:0000256" key="3">
    <source>
        <dbReference type="ARBA" id="ARBA00022692"/>
    </source>
</evidence>
<feature type="transmembrane region" description="Helical" evidence="6">
    <location>
        <begin position="100"/>
        <end position="120"/>
    </location>
</feature>
<feature type="transmembrane region" description="Helical" evidence="6">
    <location>
        <begin position="126"/>
        <end position="145"/>
    </location>
</feature>
<dbReference type="PANTHER" id="PTHR33802:SF1">
    <property type="entry name" value="XK-RELATED PROTEIN"/>
    <property type="match status" value="1"/>
</dbReference>
<feature type="transmembrane region" description="Helical" evidence="6">
    <location>
        <begin position="166"/>
        <end position="186"/>
    </location>
</feature>
<dbReference type="Proteomes" id="UP000630594">
    <property type="component" value="Unassembled WGS sequence"/>
</dbReference>
<dbReference type="InterPro" id="IPR038330">
    <property type="entry name" value="TspO/MBR-related_sf"/>
</dbReference>
<dbReference type="Proteomes" id="UP000297025">
    <property type="component" value="Chromosome"/>
</dbReference>
<comment type="similarity">
    <text evidence="2">Belongs to the TspO/BZRP family.</text>
</comment>
<dbReference type="PANTHER" id="PTHR33802">
    <property type="entry name" value="SI:CH211-161H7.5-RELATED"/>
    <property type="match status" value="1"/>
</dbReference>
<dbReference type="Gene3D" id="1.20.1260.100">
    <property type="entry name" value="TspO/MBR protein"/>
    <property type="match status" value="1"/>
</dbReference>
<sequence>MTTYEDQTARSDRSTGVTSRDRLRQAVVVVSAVLGIIGAVIGSGAWGGEPVAEAAGGALSADATFLAPAGPAFSIWSVIYTALVVWTVWHTLPGRASSSLARATGWWGAASLLLNASWLLTVQVELLWLSVVIIVVLALVLGRLLTAPGATDDRAGEVITRVTFGLYLGWVSVATCANLAAVLVDAGVDSGRRVGEEIALVVLAAVCGLVLLYALRVGIARWAVTAAAVWGLSWIAVGRLTDQPDSTVVGIGALVAAVVSVGLTALGARRGRSRRGA</sequence>
<evidence type="ECO:0000313" key="7">
    <source>
        <dbReference type="EMBL" id="GGD26774.1"/>
    </source>
</evidence>
<evidence type="ECO:0000256" key="6">
    <source>
        <dbReference type="SAM" id="Phobius"/>
    </source>
</evidence>
<keyword evidence="10" id="KW-1185">Reference proteome</keyword>
<reference evidence="7" key="2">
    <citation type="journal article" date="2014" name="Int. J. Syst. Evol. Microbiol.">
        <title>Complete genome of a new Firmicutes species belonging to the dominant human colonic microbiota ('Ruminococcus bicirculans') reveals two chromosomes and a selective capacity to utilize plant glucans.</title>
        <authorList>
            <consortium name="NISC Comparative Sequencing Program"/>
            <person name="Wegmann U."/>
            <person name="Louis P."/>
            <person name="Goesmann A."/>
            <person name="Henrissat B."/>
            <person name="Duncan S.H."/>
            <person name="Flint H.J."/>
        </authorList>
    </citation>
    <scope>NUCLEOTIDE SEQUENCE</scope>
    <source>
        <strain evidence="7">CCM 7403</strain>
    </source>
</reference>
<feature type="transmembrane region" description="Helical" evidence="6">
    <location>
        <begin position="26"/>
        <end position="46"/>
    </location>
</feature>
<dbReference type="EMBL" id="CP038462">
    <property type="protein sequence ID" value="QCC77198.1"/>
    <property type="molecule type" value="Genomic_DNA"/>
</dbReference>
<dbReference type="AlphaFoldDB" id="A0A4P7UD18"/>
<evidence type="ECO:0000313" key="8">
    <source>
        <dbReference type="EMBL" id="QCC77198.1"/>
    </source>
</evidence>
<dbReference type="OrthoDB" id="5189031at2"/>
<evidence type="ECO:0000313" key="10">
    <source>
        <dbReference type="Proteomes" id="UP000630594"/>
    </source>
</evidence>
<evidence type="ECO:0000256" key="5">
    <source>
        <dbReference type="ARBA" id="ARBA00023136"/>
    </source>
</evidence>
<feature type="transmembrane region" description="Helical" evidence="6">
    <location>
        <begin position="222"/>
        <end position="241"/>
    </location>
</feature>
<evidence type="ECO:0000256" key="4">
    <source>
        <dbReference type="ARBA" id="ARBA00022989"/>
    </source>
</evidence>
<dbReference type="EMBL" id="BMCK01000004">
    <property type="protein sequence ID" value="GGD26774.1"/>
    <property type="molecule type" value="Genomic_DNA"/>
</dbReference>
<feature type="transmembrane region" description="Helical" evidence="6">
    <location>
        <begin position="247"/>
        <end position="268"/>
    </location>
</feature>
<protein>
    <submittedName>
        <fullName evidence="8">Tryptophan-rich sensory protein</fullName>
    </submittedName>
</protein>
<reference evidence="10" key="3">
    <citation type="journal article" date="2019" name="Int. J. Syst. Evol. Microbiol.">
        <title>The Global Catalogue of Microorganisms (GCM) 10K type strain sequencing project: providing services to taxonomists for standard genome sequencing and annotation.</title>
        <authorList>
            <consortium name="The Broad Institute Genomics Platform"/>
            <consortium name="The Broad Institute Genome Sequencing Center for Infectious Disease"/>
            <person name="Wu L."/>
            <person name="Ma J."/>
        </authorList>
    </citation>
    <scope>NUCLEOTIDE SEQUENCE [LARGE SCALE GENOMIC DNA]</scope>
    <source>
        <strain evidence="10">CCM 7403</strain>
    </source>
</reference>
<dbReference type="InterPro" id="IPR004307">
    <property type="entry name" value="TspO_MBR"/>
</dbReference>
<evidence type="ECO:0000256" key="1">
    <source>
        <dbReference type="ARBA" id="ARBA00004141"/>
    </source>
</evidence>
<keyword evidence="3 6" id="KW-0812">Transmembrane</keyword>
<dbReference type="GO" id="GO:0016020">
    <property type="term" value="C:membrane"/>
    <property type="evidence" value="ECO:0007669"/>
    <property type="project" value="UniProtKB-SubCell"/>
</dbReference>
<feature type="transmembrane region" description="Helical" evidence="6">
    <location>
        <begin position="66"/>
        <end position="88"/>
    </location>
</feature>